<dbReference type="Proteomes" id="UP000322110">
    <property type="component" value="Unassembled WGS sequence"/>
</dbReference>
<reference evidence="7 8" key="1">
    <citation type="journal article" date="2015" name="Int. J. Syst. Evol. Microbiol.">
        <title>Roseomonas oryzae sp. nov., isolated from paddy rhizosphere soil.</title>
        <authorList>
            <person name="Ramaprasad E.V."/>
            <person name="Sasikala Ch."/>
            <person name="Ramana Ch.V."/>
        </authorList>
    </citation>
    <scope>NUCLEOTIDE SEQUENCE [LARGE SCALE GENOMIC DNA]</scope>
    <source>
        <strain evidence="7 8">KCTC 42542</strain>
    </source>
</reference>
<dbReference type="EMBL" id="VUKA01000007">
    <property type="protein sequence ID" value="KAA2212588.1"/>
    <property type="molecule type" value="Genomic_DNA"/>
</dbReference>
<evidence type="ECO:0000256" key="3">
    <source>
        <dbReference type="ARBA" id="ARBA00022691"/>
    </source>
</evidence>
<evidence type="ECO:0000256" key="2">
    <source>
        <dbReference type="ARBA" id="ARBA00022679"/>
    </source>
</evidence>
<proteinExistence type="predicted"/>
<dbReference type="GO" id="GO:0032259">
    <property type="term" value="P:methylation"/>
    <property type="evidence" value="ECO:0007669"/>
    <property type="project" value="UniProtKB-KW"/>
</dbReference>
<dbReference type="Gene3D" id="3.40.50.150">
    <property type="entry name" value="Vaccinia Virus protein VP39"/>
    <property type="match status" value="1"/>
</dbReference>
<dbReference type="SUPFAM" id="SSF53335">
    <property type="entry name" value="S-adenosyl-L-methionine-dependent methyltransferases"/>
    <property type="match status" value="1"/>
</dbReference>
<feature type="region of interest" description="Disordered" evidence="5">
    <location>
        <begin position="277"/>
        <end position="305"/>
    </location>
</feature>
<dbReference type="Gene3D" id="1.25.40.10">
    <property type="entry name" value="Tetratricopeptide repeat domain"/>
    <property type="match status" value="1"/>
</dbReference>
<dbReference type="GO" id="GO:0008757">
    <property type="term" value="F:S-adenosylmethionine-dependent methyltransferase activity"/>
    <property type="evidence" value="ECO:0007669"/>
    <property type="project" value="InterPro"/>
</dbReference>
<dbReference type="PROSITE" id="PS50123">
    <property type="entry name" value="CHER"/>
    <property type="match status" value="1"/>
</dbReference>
<dbReference type="RefSeq" id="WP_149812996.1">
    <property type="nucleotide sequence ID" value="NZ_VUKA01000007.1"/>
</dbReference>
<keyword evidence="4" id="KW-0802">TPR repeat</keyword>
<dbReference type="InterPro" id="IPR011990">
    <property type="entry name" value="TPR-like_helical_dom_sf"/>
</dbReference>
<dbReference type="PANTHER" id="PTHR24422:SF19">
    <property type="entry name" value="CHEMOTAXIS PROTEIN METHYLTRANSFERASE"/>
    <property type="match status" value="1"/>
</dbReference>
<dbReference type="PRINTS" id="PR00996">
    <property type="entry name" value="CHERMTFRASE"/>
</dbReference>
<dbReference type="InterPro" id="IPR022642">
    <property type="entry name" value="CheR_C"/>
</dbReference>
<feature type="domain" description="CheR-type methyltransferase" evidence="6">
    <location>
        <begin position="1"/>
        <end position="239"/>
    </location>
</feature>
<evidence type="ECO:0000256" key="4">
    <source>
        <dbReference type="PROSITE-ProRule" id="PRU00339"/>
    </source>
</evidence>
<keyword evidence="8" id="KW-1185">Reference proteome</keyword>
<keyword evidence="2 7" id="KW-0808">Transferase</keyword>
<keyword evidence="3" id="KW-0949">S-adenosyl-L-methionine</keyword>
<organism evidence="7 8">
    <name type="scientific">Teichococcus oryzae</name>
    <dbReference type="NCBI Taxonomy" id="1608942"/>
    <lineage>
        <taxon>Bacteria</taxon>
        <taxon>Pseudomonadati</taxon>
        <taxon>Pseudomonadota</taxon>
        <taxon>Alphaproteobacteria</taxon>
        <taxon>Acetobacterales</taxon>
        <taxon>Roseomonadaceae</taxon>
        <taxon>Roseomonas</taxon>
    </lineage>
</organism>
<accession>A0A5B2TFC0</accession>
<dbReference type="SMART" id="SM00138">
    <property type="entry name" value="MeTrc"/>
    <property type="match status" value="1"/>
</dbReference>
<evidence type="ECO:0000256" key="1">
    <source>
        <dbReference type="ARBA" id="ARBA00022603"/>
    </source>
</evidence>
<evidence type="ECO:0000313" key="8">
    <source>
        <dbReference type="Proteomes" id="UP000322110"/>
    </source>
</evidence>
<dbReference type="InterPro" id="IPR029063">
    <property type="entry name" value="SAM-dependent_MTases_sf"/>
</dbReference>
<dbReference type="SUPFAM" id="SSF48452">
    <property type="entry name" value="TPR-like"/>
    <property type="match status" value="1"/>
</dbReference>
<dbReference type="PANTHER" id="PTHR24422">
    <property type="entry name" value="CHEMOTAXIS PROTEIN METHYLTRANSFERASE"/>
    <property type="match status" value="1"/>
</dbReference>
<evidence type="ECO:0000313" key="7">
    <source>
        <dbReference type="EMBL" id="KAA2212588.1"/>
    </source>
</evidence>
<evidence type="ECO:0000259" key="6">
    <source>
        <dbReference type="PROSITE" id="PS50123"/>
    </source>
</evidence>
<evidence type="ECO:0000256" key="5">
    <source>
        <dbReference type="SAM" id="MobiDB-lite"/>
    </source>
</evidence>
<gene>
    <name evidence="7" type="ORF">F0Q34_14810</name>
</gene>
<dbReference type="InterPro" id="IPR000780">
    <property type="entry name" value="CheR_MeTrfase"/>
</dbReference>
<dbReference type="InterPro" id="IPR019734">
    <property type="entry name" value="TPR_rpt"/>
</dbReference>
<keyword evidence="1 7" id="KW-0489">Methyltransferase</keyword>
<comment type="caution">
    <text evidence="7">The sequence shown here is derived from an EMBL/GenBank/DDBJ whole genome shotgun (WGS) entry which is preliminary data.</text>
</comment>
<feature type="repeat" description="TPR" evidence="4">
    <location>
        <begin position="346"/>
        <end position="379"/>
    </location>
</feature>
<dbReference type="AlphaFoldDB" id="A0A5B2TFC0"/>
<dbReference type="OrthoDB" id="9816309at2"/>
<dbReference type="Pfam" id="PF01739">
    <property type="entry name" value="CheR"/>
    <property type="match status" value="1"/>
</dbReference>
<dbReference type="PROSITE" id="PS50005">
    <property type="entry name" value="TPR"/>
    <property type="match status" value="1"/>
</dbReference>
<feature type="compositionally biased region" description="Pro residues" evidence="5">
    <location>
        <begin position="277"/>
        <end position="296"/>
    </location>
</feature>
<sequence length="415" mass="45017">MTAGIESLLKEAIGLDAATIGSAAIARAVRARQAACRLDDPAAYAALARESPAELQELVDAVVVPETWFFRDRGALDAMVQILRSRAQGAGGRKLRLLSLPCSTGEEPYSMAMALLDAGYAPDHFIIDAIDVSSRSVALAQRAIYGRNAFRGADLHFRDRHFEAVEGGFRPVEAVRRSVRFSRGNMFDAGSLPGGLSQDVIFCRNLLIYFDRPTQGAALQVLHRLLLPGGFLFLGPSETALPPRQDFTWAKLPMAFAFCKAAGAAALPQAKAFPPPVPKPRPFRPVPAPAGVPQPLRPTEAPHPAEVERPIRRASLGEAQRLADEGHLPEAVLHCEAHIRENGPSADAFHLLGLLREAAGSRPEAIANHRKALYLDPHHQETLAHLALLLDQQGDRAGAKMLRDRLQRMARRSGS</sequence>
<name>A0A5B2TFC0_9PROT</name>
<protein>
    <submittedName>
        <fullName evidence="7">Methyltransferase</fullName>
    </submittedName>
</protein>
<dbReference type="InterPro" id="IPR050903">
    <property type="entry name" value="Bact_Chemotaxis_MeTrfase"/>
</dbReference>